<dbReference type="RefSeq" id="XP_033665257.1">
    <property type="nucleotide sequence ID" value="XM_033807605.1"/>
</dbReference>
<dbReference type="PANTHER" id="PTHR37981">
    <property type="entry name" value="LIPASE 2"/>
    <property type="match status" value="1"/>
</dbReference>
<sequence length="546" mass="58718">MAHTYARILVLALVSATTFADTTASADPALSSLVAAATASAGLPISTILAIGDSYTAGVGSNGLQDYSDASSDCSRYQQSWPLQLGSHSAWGTNKPDIVFGACSGAKMQDLMDRQLKQGDPINVEYTPIGKPQIAVMTITGNDVNFFDAINDCVLRAWFPGDCDTTLNNIETKINSQDFENQIIQTFIQVVAEGRQAGGSNPPESFQTYVSGFVNFWNDVDTGCNDMMNGLVSILNSKIQSVANQLRGVGIVWVDPPQDQYNGHRFCEPAPTDYQKQPVGSNTWIWHLKSAHDGEGPSGTSTDNGGFDLATMTLDYLVPDPGQRTSISAENPPWNINNNTFGSEAGFLDALNATGNDTARILLDEYTKRIFHPKGSGYTPYANAFANSIGIVLGTSNGIINQPGPTDRCWINMTQIDQSGCPNLEETASAEGDTVADIRYLLDATWYDADGNNVASTSPAGKQDSTEVAGNKYPLIFNGNGQDLTIVPESQGDYIQFSYGSSPQVQWTTDDNIANYPGCIVGSWIPGDSPFESCDQTRTIECQFSC</sequence>
<dbReference type="InterPro" id="IPR037460">
    <property type="entry name" value="SEST-like"/>
</dbReference>
<dbReference type="GO" id="GO:0016788">
    <property type="term" value="F:hydrolase activity, acting on ester bonds"/>
    <property type="evidence" value="ECO:0007669"/>
    <property type="project" value="InterPro"/>
</dbReference>
<proteinExistence type="predicted"/>
<dbReference type="GO" id="GO:0006629">
    <property type="term" value="P:lipid metabolic process"/>
    <property type="evidence" value="ECO:0007669"/>
    <property type="project" value="TreeGrafter"/>
</dbReference>
<evidence type="ECO:0000313" key="2">
    <source>
        <dbReference type="EMBL" id="KAF2164368.1"/>
    </source>
</evidence>
<dbReference type="Gene3D" id="3.40.50.1110">
    <property type="entry name" value="SGNH hydrolase"/>
    <property type="match status" value="1"/>
</dbReference>
<organism evidence="2 3">
    <name type="scientific">Zasmidium cellare ATCC 36951</name>
    <dbReference type="NCBI Taxonomy" id="1080233"/>
    <lineage>
        <taxon>Eukaryota</taxon>
        <taxon>Fungi</taxon>
        <taxon>Dikarya</taxon>
        <taxon>Ascomycota</taxon>
        <taxon>Pezizomycotina</taxon>
        <taxon>Dothideomycetes</taxon>
        <taxon>Dothideomycetidae</taxon>
        <taxon>Mycosphaerellales</taxon>
        <taxon>Mycosphaerellaceae</taxon>
        <taxon>Zasmidium</taxon>
    </lineage>
</organism>
<dbReference type="OrthoDB" id="21678at2759"/>
<protein>
    <submittedName>
        <fullName evidence="2">Uncharacterized protein</fullName>
    </submittedName>
</protein>
<dbReference type="PANTHER" id="PTHR37981:SF1">
    <property type="entry name" value="SGNH HYDROLASE-TYPE ESTERASE DOMAIN-CONTAINING PROTEIN"/>
    <property type="match status" value="1"/>
</dbReference>
<evidence type="ECO:0000313" key="3">
    <source>
        <dbReference type="Proteomes" id="UP000799537"/>
    </source>
</evidence>
<dbReference type="GeneID" id="54560877"/>
<dbReference type="InterPro" id="IPR036514">
    <property type="entry name" value="SGNH_hydro_sf"/>
</dbReference>
<dbReference type="Proteomes" id="UP000799537">
    <property type="component" value="Unassembled WGS sequence"/>
</dbReference>
<dbReference type="EMBL" id="ML993604">
    <property type="protein sequence ID" value="KAF2164368.1"/>
    <property type="molecule type" value="Genomic_DNA"/>
</dbReference>
<reference evidence="2" key="1">
    <citation type="journal article" date="2020" name="Stud. Mycol.">
        <title>101 Dothideomycetes genomes: a test case for predicting lifestyles and emergence of pathogens.</title>
        <authorList>
            <person name="Haridas S."/>
            <person name="Albert R."/>
            <person name="Binder M."/>
            <person name="Bloem J."/>
            <person name="Labutti K."/>
            <person name="Salamov A."/>
            <person name="Andreopoulos B."/>
            <person name="Baker S."/>
            <person name="Barry K."/>
            <person name="Bills G."/>
            <person name="Bluhm B."/>
            <person name="Cannon C."/>
            <person name="Castanera R."/>
            <person name="Culley D."/>
            <person name="Daum C."/>
            <person name="Ezra D."/>
            <person name="Gonzalez J."/>
            <person name="Henrissat B."/>
            <person name="Kuo A."/>
            <person name="Liang C."/>
            <person name="Lipzen A."/>
            <person name="Lutzoni F."/>
            <person name="Magnuson J."/>
            <person name="Mondo S."/>
            <person name="Nolan M."/>
            <person name="Ohm R."/>
            <person name="Pangilinan J."/>
            <person name="Park H.-J."/>
            <person name="Ramirez L."/>
            <person name="Alfaro M."/>
            <person name="Sun H."/>
            <person name="Tritt A."/>
            <person name="Yoshinaga Y."/>
            <person name="Zwiers L.-H."/>
            <person name="Turgeon B."/>
            <person name="Goodwin S."/>
            <person name="Spatafora J."/>
            <person name="Crous P."/>
            <person name="Grigoriev I."/>
        </authorList>
    </citation>
    <scope>NUCLEOTIDE SEQUENCE</scope>
    <source>
        <strain evidence="2">ATCC 36951</strain>
    </source>
</reference>
<feature type="chain" id="PRO_5025388044" evidence="1">
    <location>
        <begin position="21"/>
        <end position="546"/>
    </location>
</feature>
<accession>A0A6A6CDW3</accession>
<name>A0A6A6CDW3_ZASCE</name>
<dbReference type="SUPFAM" id="SSF52266">
    <property type="entry name" value="SGNH hydrolase"/>
    <property type="match status" value="1"/>
</dbReference>
<feature type="signal peptide" evidence="1">
    <location>
        <begin position="1"/>
        <end position="20"/>
    </location>
</feature>
<keyword evidence="1" id="KW-0732">Signal</keyword>
<keyword evidence="3" id="KW-1185">Reference proteome</keyword>
<dbReference type="AlphaFoldDB" id="A0A6A6CDW3"/>
<gene>
    <name evidence="2" type="ORF">M409DRAFT_25247</name>
</gene>
<evidence type="ECO:0000256" key="1">
    <source>
        <dbReference type="SAM" id="SignalP"/>
    </source>
</evidence>